<evidence type="ECO:0000313" key="3">
    <source>
        <dbReference type="Proteomes" id="UP000309215"/>
    </source>
</evidence>
<organism evidence="2 3">
    <name type="scientific">Polyangium fumosum</name>
    <dbReference type="NCBI Taxonomy" id="889272"/>
    <lineage>
        <taxon>Bacteria</taxon>
        <taxon>Pseudomonadati</taxon>
        <taxon>Myxococcota</taxon>
        <taxon>Polyangia</taxon>
        <taxon>Polyangiales</taxon>
        <taxon>Polyangiaceae</taxon>
        <taxon>Polyangium</taxon>
    </lineage>
</organism>
<dbReference type="AlphaFoldDB" id="A0A4U1IV96"/>
<dbReference type="Gene3D" id="3.40.1580.10">
    <property type="entry name" value="SMI1/KNR4-like"/>
    <property type="match status" value="1"/>
</dbReference>
<dbReference type="Pfam" id="PF09346">
    <property type="entry name" value="SMI1_KNR4"/>
    <property type="match status" value="1"/>
</dbReference>
<comment type="caution">
    <text evidence="2">The sequence shown here is derived from an EMBL/GenBank/DDBJ whole genome shotgun (WGS) entry which is preliminary data.</text>
</comment>
<name>A0A4U1IV96_9BACT</name>
<evidence type="ECO:0000313" key="2">
    <source>
        <dbReference type="EMBL" id="TKC98281.1"/>
    </source>
</evidence>
<dbReference type="SMART" id="SM00860">
    <property type="entry name" value="SMI1_KNR4"/>
    <property type="match status" value="1"/>
</dbReference>
<keyword evidence="3" id="KW-1185">Reference proteome</keyword>
<sequence length="162" mass="18600">MREVLTMRMDTENPYGATSREEIAMFEARKNVRLPVEYKDFLLKSNGGMPTPDGFEIPGFHGQASTVNAFYGIHDGPKTKRLDWACEVHRERIPADLIPIAYDAFGNEVCIGWKGKRRGKIYFWDHEDELDEQGLSRQDYGNVYLVANSLGEFLDSLKEFED</sequence>
<dbReference type="InterPro" id="IPR037883">
    <property type="entry name" value="Knr4/Smi1-like_sf"/>
</dbReference>
<dbReference type="SUPFAM" id="SSF160631">
    <property type="entry name" value="SMI1/KNR4-like"/>
    <property type="match status" value="1"/>
</dbReference>
<protein>
    <submittedName>
        <fullName evidence="2">SMI1/KNR4 family protein</fullName>
    </submittedName>
</protein>
<reference evidence="2 3" key="1">
    <citation type="submission" date="2019-04" db="EMBL/GenBank/DDBJ databases">
        <authorList>
            <person name="Li Y."/>
            <person name="Wang J."/>
        </authorList>
    </citation>
    <scope>NUCLEOTIDE SEQUENCE [LARGE SCALE GENOMIC DNA]</scope>
    <source>
        <strain evidence="2 3">DSM 14668</strain>
    </source>
</reference>
<dbReference type="OrthoDB" id="5512314at2"/>
<gene>
    <name evidence="2" type="ORF">E8A74_41655</name>
</gene>
<evidence type="ECO:0000259" key="1">
    <source>
        <dbReference type="SMART" id="SM00860"/>
    </source>
</evidence>
<dbReference type="Proteomes" id="UP000309215">
    <property type="component" value="Unassembled WGS sequence"/>
</dbReference>
<dbReference type="InterPro" id="IPR018958">
    <property type="entry name" value="Knr4/Smi1-like_dom"/>
</dbReference>
<dbReference type="EMBL" id="SSMQ01000070">
    <property type="protein sequence ID" value="TKC98281.1"/>
    <property type="molecule type" value="Genomic_DNA"/>
</dbReference>
<proteinExistence type="predicted"/>
<accession>A0A4U1IV96</accession>
<feature type="domain" description="Knr4/Smi1-like" evidence="1">
    <location>
        <begin position="17"/>
        <end position="156"/>
    </location>
</feature>